<dbReference type="RefSeq" id="WP_177143227.1">
    <property type="nucleotide sequence ID" value="NZ_JACAPU010000002.1"/>
</dbReference>
<sequence length="174" mass="18925">MHQKKRSPQHTVIHRLGSLSLRTAGAITITLATLGGAQAATSPTDTIKAFKLCTGADNNSHVLEGTIDQHMRNDVTAIHFKQTPAHASFDWHKDPEPQYVMTLSGTLAFVTKTGEKFTLHPGEVLVAEDNTGSGHRWNLVDDQPWRRGYVVLKPGAPDSFIPNDPVAAKVCKAP</sequence>
<dbReference type="CDD" id="cd07009">
    <property type="entry name" value="cupin_BLL0285-like"/>
    <property type="match status" value="1"/>
</dbReference>
<evidence type="ECO:0000313" key="1">
    <source>
        <dbReference type="EMBL" id="NWB45356.1"/>
    </source>
</evidence>
<name>A0A7Y8BIU3_9PSED</name>
<dbReference type="SUPFAM" id="SSF51182">
    <property type="entry name" value="RmlC-like cupins"/>
    <property type="match status" value="1"/>
</dbReference>
<dbReference type="Gene3D" id="2.60.120.10">
    <property type="entry name" value="Jelly Rolls"/>
    <property type="match status" value="1"/>
</dbReference>
<accession>A0A7Y8BIU3</accession>
<evidence type="ECO:0000313" key="2">
    <source>
        <dbReference type="Proteomes" id="UP000582981"/>
    </source>
</evidence>
<proteinExistence type="predicted"/>
<dbReference type="EMBL" id="JACAPU010000002">
    <property type="protein sequence ID" value="NWB45356.1"/>
    <property type="molecule type" value="Genomic_DNA"/>
</dbReference>
<gene>
    <name evidence="1" type="ORF">HX829_02530</name>
</gene>
<dbReference type="Proteomes" id="UP000582981">
    <property type="component" value="Unassembled WGS sequence"/>
</dbReference>
<comment type="caution">
    <text evidence="1">The sequence shown here is derived from an EMBL/GenBank/DDBJ whole genome shotgun (WGS) entry which is preliminary data.</text>
</comment>
<dbReference type="InterPro" id="IPR014710">
    <property type="entry name" value="RmlC-like_jellyroll"/>
</dbReference>
<dbReference type="AlphaFoldDB" id="A0A7Y8BIU3"/>
<organism evidence="1 2">
    <name type="scientific">Pseudomonas gingeri</name>
    <dbReference type="NCBI Taxonomy" id="117681"/>
    <lineage>
        <taxon>Bacteria</taxon>
        <taxon>Pseudomonadati</taxon>
        <taxon>Pseudomonadota</taxon>
        <taxon>Gammaproteobacteria</taxon>
        <taxon>Pseudomonadales</taxon>
        <taxon>Pseudomonadaceae</taxon>
        <taxon>Pseudomonas</taxon>
    </lineage>
</organism>
<evidence type="ECO:0008006" key="3">
    <source>
        <dbReference type="Google" id="ProtNLM"/>
    </source>
</evidence>
<dbReference type="InterPro" id="IPR011051">
    <property type="entry name" value="RmlC_Cupin_sf"/>
</dbReference>
<reference evidence="1 2" key="1">
    <citation type="submission" date="2020-04" db="EMBL/GenBank/DDBJ databases">
        <title>Molecular characterization of pseudomonads from Agaricus bisporus reveal novel blotch 2 pathogens in Western Europe.</title>
        <authorList>
            <person name="Taparia T."/>
            <person name="Krijger M."/>
            <person name="Haynes E."/>
            <person name="Elpinstone J.G."/>
            <person name="Noble R."/>
            <person name="Van Der Wolf J."/>
        </authorList>
    </citation>
    <scope>NUCLEOTIDE SEQUENCE [LARGE SCALE GENOMIC DNA]</scope>
    <source>
        <strain evidence="1 2">F1001</strain>
    </source>
</reference>
<protein>
    <recommendedName>
        <fullName evidence="3">Cupin domain-containing protein</fullName>
    </recommendedName>
</protein>